<dbReference type="AlphaFoldDB" id="A0A4Z0A6E0"/>
<keyword evidence="2" id="KW-1185">Reference proteome</keyword>
<comment type="caution">
    <text evidence="1">The sequence shown here is derived from an EMBL/GenBank/DDBJ whole genome shotgun (WGS) entry which is preliminary data.</text>
</comment>
<protein>
    <submittedName>
        <fullName evidence="1">Uncharacterized protein</fullName>
    </submittedName>
</protein>
<sequence length="68" mass="8046">MALMLSLPTEYPVETLETYVLRNSDANARWPSEVTFRGEKEIHRDRRFHIEVYRDQLSFSDSKSLDVV</sequence>
<dbReference type="Proteomes" id="UP000298061">
    <property type="component" value="Unassembled WGS sequence"/>
</dbReference>
<reference evidence="1 2" key="1">
    <citation type="submission" date="2019-02" db="EMBL/GenBank/DDBJ databases">
        <title>Genome sequencing of the rare red list fungi Hericium alpestre (H. flagellum).</title>
        <authorList>
            <person name="Buettner E."/>
            <person name="Kellner H."/>
        </authorList>
    </citation>
    <scope>NUCLEOTIDE SEQUENCE [LARGE SCALE GENOMIC DNA]</scope>
    <source>
        <strain evidence="1 2">DSM 108284</strain>
    </source>
</reference>
<name>A0A4Z0A6E0_9AGAM</name>
<proteinExistence type="predicted"/>
<accession>A0A4Z0A6E0</accession>
<gene>
    <name evidence="1" type="ORF">EWM64_g1406</name>
</gene>
<dbReference type="EMBL" id="SFCI01000093">
    <property type="protein sequence ID" value="TFY82606.1"/>
    <property type="molecule type" value="Genomic_DNA"/>
</dbReference>
<evidence type="ECO:0000313" key="2">
    <source>
        <dbReference type="Proteomes" id="UP000298061"/>
    </source>
</evidence>
<evidence type="ECO:0000313" key="1">
    <source>
        <dbReference type="EMBL" id="TFY82606.1"/>
    </source>
</evidence>
<organism evidence="1 2">
    <name type="scientific">Hericium alpestre</name>
    <dbReference type="NCBI Taxonomy" id="135208"/>
    <lineage>
        <taxon>Eukaryota</taxon>
        <taxon>Fungi</taxon>
        <taxon>Dikarya</taxon>
        <taxon>Basidiomycota</taxon>
        <taxon>Agaricomycotina</taxon>
        <taxon>Agaricomycetes</taxon>
        <taxon>Russulales</taxon>
        <taxon>Hericiaceae</taxon>
        <taxon>Hericium</taxon>
    </lineage>
</organism>